<dbReference type="EMBL" id="CP108058">
    <property type="protein sequence ID" value="WUO51195.1"/>
    <property type="molecule type" value="Genomic_DNA"/>
</dbReference>
<evidence type="ECO:0000313" key="1">
    <source>
        <dbReference type="EMBL" id="WUO51195.1"/>
    </source>
</evidence>
<protein>
    <submittedName>
        <fullName evidence="1">Uncharacterized protein</fullName>
    </submittedName>
</protein>
<accession>A0ABZ1RXH9</accession>
<reference evidence="1" key="1">
    <citation type="submission" date="2022-10" db="EMBL/GenBank/DDBJ databases">
        <title>The complete genomes of actinobacterial strains from the NBC collection.</title>
        <authorList>
            <person name="Joergensen T.S."/>
            <person name="Alvarez Arevalo M."/>
            <person name="Sterndorff E.B."/>
            <person name="Faurdal D."/>
            <person name="Vuksanovic O."/>
            <person name="Mourched A.-S."/>
            <person name="Charusanti P."/>
            <person name="Shaw S."/>
            <person name="Blin K."/>
            <person name="Weber T."/>
        </authorList>
    </citation>
    <scope>NUCLEOTIDE SEQUENCE</scope>
    <source>
        <strain evidence="1">NBC_00283</strain>
        <plasmid evidence="1">unnamed1</plasmid>
    </source>
</reference>
<evidence type="ECO:0000313" key="2">
    <source>
        <dbReference type="Proteomes" id="UP001432075"/>
    </source>
</evidence>
<dbReference type="Proteomes" id="UP001432075">
    <property type="component" value="Plasmid unnamed1"/>
</dbReference>
<keyword evidence="2" id="KW-1185">Reference proteome</keyword>
<dbReference type="RefSeq" id="WP_100582267.1">
    <property type="nucleotide sequence ID" value="NZ_BMVE01000016.1"/>
</dbReference>
<dbReference type="GeneID" id="91414059"/>
<keyword evidence="1" id="KW-0614">Plasmid</keyword>
<geneLocation type="plasmid" evidence="1 2">
    <name>unnamed1</name>
</geneLocation>
<organism evidence="1 2">
    <name type="scientific">Streptomyces goshikiensis</name>
    <dbReference type="NCBI Taxonomy" id="1942"/>
    <lineage>
        <taxon>Bacteria</taxon>
        <taxon>Bacillati</taxon>
        <taxon>Actinomycetota</taxon>
        <taxon>Actinomycetes</taxon>
        <taxon>Kitasatosporales</taxon>
        <taxon>Streptomycetaceae</taxon>
        <taxon>Streptomyces</taxon>
    </lineage>
</organism>
<proteinExistence type="predicted"/>
<name>A0ABZ1RXH9_9ACTN</name>
<sequence length="153" mass="17077">MSERDNAPAVETSLWSAVTLLDERGPAAARAAVEEVLSALPGRRGRDWTAPQEARIRALVKGMDALRTLDRAPEGWWGRRRARRARRRLAVLMRVAGPKLVDEAALRCWKSARVLEVLKAFAAGRRDRAEVAEVLDRLRVVQRATYLDLGQAA</sequence>
<gene>
    <name evidence="1" type="ORF">OHU17_35580</name>
</gene>